<organism evidence="1 2">
    <name type="scientific">Deminuibacter soli</name>
    <dbReference type="NCBI Taxonomy" id="2291815"/>
    <lineage>
        <taxon>Bacteria</taxon>
        <taxon>Pseudomonadati</taxon>
        <taxon>Bacteroidota</taxon>
        <taxon>Chitinophagia</taxon>
        <taxon>Chitinophagales</taxon>
        <taxon>Chitinophagaceae</taxon>
        <taxon>Deminuibacter</taxon>
    </lineage>
</organism>
<comment type="caution">
    <text evidence="1">The sequence shown here is derived from an EMBL/GenBank/DDBJ whole genome shotgun (WGS) entry which is preliminary data.</text>
</comment>
<evidence type="ECO:0000313" key="2">
    <source>
        <dbReference type="Proteomes" id="UP000261284"/>
    </source>
</evidence>
<protein>
    <submittedName>
        <fullName evidence="1">Uncharacterized protein</fullName>
    </submittedName>
</protein>
<dbReference type="EMBL" id="QTJU01000002">
    <property type="protein sequence ID" value="RFM28955.1"/>
    <property type="molecule type" value="Genomic_DNA"/>
</dbReference>
<reference evidence="1 2" key="1">
    <citation type="submission" date="2018-08" db="EMBL/GenBank/DDBJ databases">
        <title>Chitinophagaceae sp. K23C18032701, a novel bacterium isolated from forest soil.</title>
        <authorList>
            <person name="Wang C."/>
        </authorList>
    </citation>
    <scope>NUCLEOTIDE SEQUENCE [LARGE SCALE GENOMIC DNA]</scope>
    <source>
        <strain evidence="1 2">K23C18032701</strain>
    </source>
</reference>
<gene>
    <name evidence="1" type="ORF">DXN05_09325</name>
</gene>
<dbReference type="Proteomes" id="UP000261284">
    <property type="component" value="Unassembled WGS sequence"/>
</dbReference>
<accession>A0A3E1NLZ6</accession>
<keyword evidence="2" id="KW-1185">Reference proteome</keyword>
<dbReference type="AlphaFoldDB" id="A0A3E1NLZ6"/>
<name>A0A3E1NLZ6_9BACT</name>
<evidence type="ECO:0000313" key="1">
    <source>
        <dbReference type="EMBL" id="RFM28955.1"/>
    </source>
</evidence>
<sequence>MTEKELQASSYQLQACSVLSPPAKVMILAKIVSTCRFSKMVLAQIISTVDVSILENGTRYDHSRLKKSCKLQAISCKLVQYYHLRRKL</sequence>
<proteinExistence type="predicted"/>